<feature type="compositionally biased region" description="Basic residues" evidence="2">
    <location>
        <begin position="321"/>
        <end position="334"/>
    </location>
</feature>
<reference evidence="4 5" key="1">
    <citation type="submission" date="2021-06" db="EMBL/GenBank/DDBJ databases">
        <title>Caerostris darwini draft genome.</title>
        <authorList>
            <person name="Kono N."/>
            <person name="Arakawa K."/>
        </authorList>
    </citation>
    <scope>NUCLEOTIDE SEQUENCE [LARGE SCALE GENOMIC DNA]</scope>
</reference>
<proteinExistence type="predicted"/>
<feature type="region of interest" description="Disordered" evidence="2">
    <location>
        <begin position="294"/>
        <end position="339"/>
    </location>
</feature>
<feature type="coiled-coil region" evidence="1">
    <location>
        <begin position="555"/>
        <end position="659"/>
    </location>
</feature>
<evidence type="ECO:0000313" key="5">
    <source>
        <dbReference type="Proteomes" id="UP001054837"/>
    </source>
</evidence>
<feature type="compositionally biased region" description="Low complexity" evidence="2">
    <location>
        <begin position="1035"/>
        <end position="1053"/>
    </location>
</feature>
<evidence type="ECO:0000256" key="1">
    <source>
        <dbReference type="SAM" id="Coils"/>
    </source>
</evidence>
<feature type="compositionally biased region" description="Polar residues" evidence="2">
    <location>
        <begin position="123"/>
        <end position="139"/>
    </location>
</feature>
<dbReference type="EMBL" id="BPLQ01009773">
    <property type="protein sequence ID" value="GIY46487.1"/>
    <property type="molecule type" value="Genomic_DNA"/>
</dbReference>
<feature type="region of interest" description="Disordered" evidence="2">
    <location>
        <begin position="807"/>
        <end position="829"/>
    </location>
</feature>
<protein>
    <submittedName>
        <fullName evidence="4">WW domain-containing protein</fullName>
    </submittedName>
</protein>
<feature type="compositionally biased region" description="Low complexity" evidence="2">
    <location>
        <begin position="113"/>
        <end position="122"/>
    </location>
</feature>
<name>A0AAV4TND7_9ARAC</name>
<dbReference type="Gene3D" id="3.30.1470.10">
    <property type="entry name" value="Photosystem I PsaD, reaction center subunit II"/>
    <property type="match status" value="1"/>
</dbReference>
<dbReference type="PANTHER" id="PTHR21715">
    <property type="entry name" value="RH04127P"/>
    <property type="match status" value="1"/>
</dbReference>
<dbReference type="InterPro" id="IPR001202">
    <property type="entry name" value="WW_dom"/>
</dbReference>
<dbReference type="SUPFAM" id="SSF51045">
    <property type="entry name" value="WW domain"/>
    <property type="match status" value="1"/>
</dbReference>
<feature type="coiled-coil region" evidence="1">
    <location>
        <begin position="393"/>
        <end position="527"/>
    </location>
</feature>
<feature type="domain" description="WW" evidence="3">
    <location>
        <begin position="49"/>
        <end position="82"/>
    </location>
</feature>
<evidence type="ECO:0000256" key="2">
    <source>
        <dbReference type="SAM" id="MobiDB-lite"/>
    </source>
</evidence>
<dbReference type="InterPro" id="IPR053233">
    <property type="entry name" value="ABRA-related"/>
</dbReference>
<feature type="compositionally biased region" description="Polar residues" evidence="2">
    <location>
        <begin position="201"/>
        <end position="210"/>
    </location>
</feature>
<dbReference type="InterPro" id="IPR036020">
    <property type="entry name" value="WW_dom_sf"/>
</dbReference>
<dbReference type="Proteomes" id="UP001054837">
    <property type="component" value="Unassembled WGS sequence"/>
</dbReference>
<keyword evidence="5" id="KW-1185">Reference proteome</keyword>
<comment type="caution">
    <text evidence="4">The sequence shown here is derived from an EMBL/GenBank/DDBJ whole genome shotgun (WGS) entry which is preliminary data.</text>
</comment>
<organism evidence="4 5">
    <name type="scientific">Caerostris darwini</name>
    <dbReference type="NCBI Taxonomy" id="1538125"/>
    <lineage>
        <taxon>Eukaryota</taxon>
        <taxon>Metazoa</taxon>
        <taxon>Ecdysozoa</taxon>
        <taxon>Arthropoda</taxon>
        <taxon>Chelicerata</taxon>
        <taxon>Arachnida</taxon>
        <taxon>Araneae</taxon>
        <taxon>Araneomorphae</taxon>
        <taxon>Entelegynae</taxon>
        <taxon>Araneoidea</taxon>
        <taxon>Araneidae</taxon>
        <taxon>Caerostris</taxon>
    </lineage>
</organism>
<gene>
    <name evidence="4" type="primary">AVEN_218650_1</name>
    <name evidence="4" type="ORF">CDAR_248101</name>
</gene>
<dbReference type="AlphaFoldDB" id="A0AAV4TND7"/>
<dbReference type="PANTHER" id="PTHR21715:SF0">
    <property type="entry name" value="RH04127P"/>
    <property type="match status" value="1"/>
</dbReference>
<feature type="region of interest" description="Disordered" evidence="2">
    <location>
        <begin position="1035"/>
        <end position="1066"/>
    </location>
</feature>
<keyword evidence="1" id="KW-0175">Coiled coil</keyword>
<dbReference type="PROSITE" id="PS50020">
    <property type="entry name" value="WW_DOMAIN_2"/>
    <property type="match status" value="1"/>
</dbReference>
<evidence type="ECO:0000259" key="3">
    <source>
        <dbReference type="PROSITE" id="PS50020"/>
    </source>
</evidence>
<feature type="compositionally biased region" description="Basic and acidic residues" evidence="2">
    <location>
        <begin position="140"/>
        <end position="153"/>
    </location>
</feature>
<feature type="compositionally biased region" description="Polar residues" evidence="2">
    <location>
        <begin position="807"/>
        <end position="824"/>
    </location>
</feature>
<accession>A0AAV4TND7</accession>
<evidence type="ECO:0000313" key="4">
    <source>
        <dbReference type="EMBL" id="GIY46487.1"/>
    </source>
</evidence>
<feature type="region of interest" description="Disordered" evidence="2">
    <location>
        <begin position="113"/>
        <end position="239"/>
    </location>
</feature>
<sequence>MAKIEFLVEDPSSDYKISENDLYVYAKQIGIDILNEKHLMWIAEEGLNANVPEPWLILSDSKDRIFYSNYETGEKSWLHPLDKEYASLVVQERKKFLNSPLSDCGFESKLSSLSDAPPLSSSGKTTPSSLKPVVNSNTLSERKPELGHFENRRGAKLAPVRLNTLKMPVPPASSKSSGMSFMPKGSSLSKNIRRVNEQQDQRGNQISGLRNRNMAPQEDLNEDLNSDEESKYSYEETDEEMEKSYYDDMNHSDGGSYFSPVHSTNDSPEALDINSLVQLGTKLPPKLERGKLQALPEDQAPSLSLRKAGQPSLLKPLQQAVKKKPAPKNSKKLKKNSDLNNQQDFIYAEEDINSKITALNEEQRLQFESIQKEWAAMLEELEKQEKAKYDLMLEESNKRFEEEQSLIRKENNEKLSELKKQLAKKVEEEENSGEINLVEIRKANSQKLIEEEQKFKQELDSLKDNLKLEMEQMEQKNIEKINEKKKQLDEKLKNEIEEIKTLQETNIKKIEETNANELAMLEEAQKEKITKLQEALISNKDEEKILVKDNNSSVIDKTNIEIEKVQKLLQEENAKYQLLLIESSKIKEDIAAEKEVLLKLEEKNASAQTYCEEIQDEVDKTENELDLLRNEKSALISELNILKDNIKNEKSNLLKEKETTSSSSKKAICVQKGINTDITSLFSRTTQTAIEMQDNFCQIEVETQKINSYSQTHFEISNASCQVEILQTLPYKNENKNDYSQSDNISNSKDVYKVDDAVDKQAFVQSTVANENEGLEVLINKVLENAVIGMNNKIDARLKSIEEQLSSAQKSTDSSAKRTSNVESLNEHRSTGVNQVSNFFHPNGFSALKNSSLLNNATLIKTMPNSKNCSCEVGDVDSCQVMQDVKNSIYRLNDILSSSFVPSLGNTVISGFNQPTSNYSGSVQSFYSQFRQLQEKQRINELKHKLQNESRGQHSRILDTRDRNYSADFTRNDSSGFNHALNSNVYTINSSDDPISRARNLVLREQARSWKQQQQYLSSTDMQGFLPLERNYIGSRSDNISPSPSSRISSGLSEHSSTNLPFLKFEPDPETEYNEWMSRLKSLQDKIRSHKIL</sequence>